<dbReference type="GO" id="GO:0003677">
    <property type="term" value="F:DNA binding"/>
    <property type="evidence" value="ECO:0007669"/>
    <property type="project" value="UniProtKB-KW"/>
</dbReference>
<dbReference type="InterPro" id="IPR036390">
    <property type="entry name" value="WH_DNA-bd_sf"/>
</dbReference>
<dbReference type="SUPFAM" id="SSF46785">
    <property type="entry name" value="Winged helix' DNA-binding domain"/>
    <property type="match status" value="1"/>
</dbReference>
<evidence type="ECO:0000256" key="2">
    <source>
        <dbReference type="ARBA" id="ARBA00023125"/>
    </source>
</evidence>
<dbReference type="Pfam" id="PF01638">
    <property type="entry name" value="HxlR"/>
    <property type="match status" value="1"/>
</dbReference>
<keyword evidence="2 5" id="KW-0238">DNA-binding</keyword>
<dbReference type="InterPro" id="IPR036388">
    <property type="entry name" value="WH-like_DNA-bd_sf"/>
</dbReference>
<accession>A0AAW8ETI7</accession>
<dbReference type="Proteomes" id="UP001244427">
    <property type="component" value="Unassembled WGS sequence"/>
</dbReference>
<keyword evidence="6" id="KW-1185">Reference proteome</keyword>
<proteinExistence type="predicted"/>
<dbReference type="PANTHER" id="PTHR33204">
    <property type="entry name" value="TRANSCRIPTIONAL REGULATOR, MARR FAMILY"/>
    <property type="match status" value="1"/>
</dbReference>
<organism evidence="5 6">
    <name type="scientific">Microbacterium natoriense</name>
    <dbReference type="NCBI Taxonomy" id="284570"/>
    <lineage>
        <taxon>Bacteria</taxon>
        <taxon>Bacillati</taxon>
        <taxon>Actinomycetota</taxon>
        <taxon>Actinomycetes</taxon>
        <taxon>Micrococcales</taxon>
        <taxon>Microbacteriaceae</taxon>
        <taxon>Microbacterium</taxon>
    </lineage>
</organism>
<protein>
    <submittedName>
        <fullName evidence="5">DNA-binding HxlR family transcriptional regulator</fullName>
    </submittedName>
</protein>
<dbReference type="EMBL" id="JAUSXV010000001">
    <property type="protein sequence ID" value="MDQ0646160.1"/>
    <property type="molecule type" value="Genomic_DNA"/>
</dbReference>
<dbReference type="PROSITE" id="PS51118">
    <property type="entry name" value="HTH_HXLR"/>
    <property type="match status" value="1"/>
</dbReference>
<name>A0AAW8ETI7_9MICO</name>
<keyword evidence="3" id="KW-0804">Transcription</keyword>
<dbReference type="Gene3D" id="1.10.10.10">
    <property type="entry name" value="Winged helix-like DNA-binding domain superfamily/Winged helix DNA-binding domain"/>
    <property type="match status" value="1"/>
</dbReference>
<dbReference type="PANTHER" id="PTHR33204:SF39">
    <property type="entry name" value="TRANSCRIPTIONAL REGULATORY PROTEIN"/>
    <property type="match status" value="1"/>
</dbReference>
<comment type="caution">
    <text evidence="5">The sequence shown here is derived from an EMBL/GenBank/DDBJ whole genome shotgun (WGS) entry which is preliminary data.</text>
</comment>
<reference evidence="5 6" key="1">
    <citation type="submission" date="2023-07" db="EMBL/GenBank/DDBJ databases">
        <title>Comparative genomics of wheat-associated soil bacteria to identify genetic determinants of phenazine resistance.</title>
        <authorList>
            <person name="Mouncey N."/>
        </authorList>
    </citation>
    <scope>NUCLEOTIDE SEQUENCE [LARGE SCALE GENOMIC DNA]</scope>
    <source>
        <strain evidence="5 6">W4I9-1</strain>
    </source>
</reference>
<sequence>MTRAKGTSMSLTHSDGCDTAGFPAYENSCSVDDGAGRAIRDVLDRVGDKWSLLLIATLRGDRLRFSELLKHIPGISQRMLTLTLRQLERDGLISRTVYAEVPPRVEYELTELGGTLIPMARTIGDWALANHPAIEEARAEYDARP</sequence>
<feature type="domain" description="HTH hxlR-type" evidence="4">
    <location>
        <begin position="29"/>
        <end position="135"/>
    </location>
</feature>
<evidence type="ECO:0000259" key="4">
    <source>
        <dbReference type="PROSITE" id="PS51118"/>
    </source>
</evidence>
<evidence type="ECO:0000256" key="3">
    <source>
        <dbReference type="ARBA" id="ARBA00023163"/>
    </source>
</evidence>
<evidence type="ECO:0000313" key="5">
    <source>
        <dbReference type="EMBL" id="MDQ0646160.1"/>
    </source>
</evidence>
<dbReference type="AlphaFoldDB" id="A0AAW8ETI7"/>
<dbReference type="InterPro" id="IPR002577">
    <property type="entry name" value="HTH_HxlR"/>
</dbReference>
<evidence type="ECO:0000256" key="1">
    <source>
        <dbReference type="ARBA" id="ARBA00023015"/>
    </source>
</evidence>
<keyword evidence="1" id="KW-0805">Transcription regulation</keyword>
<gene>
    <name evidence="5" type="ORF">QFZ53_000356</name>
</gene>
<evidence type="ECO:0000313" key="6">
    <source>
        <dbReference type="Proteomes" id="UP001244427"/>
    </source>
</evidence>